<feature type="domain" description="Fibronectin type-III" evidence="3">
    <location>
        <begin position="2625"/>
        <end position="2718"/>
    </location>
</feature>
<keyword evidence="4" id="KW-1185">Reference proteome</keyword>
<dbReference type="Proteomes" id="UP000694865">
    <property type="component" value="Unplaced"/>
</dbReference>
<feature type="domain" description="Fibronectin type-III" evidence="3">
    <location>
        <begin position="1019"/>
        <end position="1113"/>
    </location>
</feature>
<dbReference type="InterPro" id="IPR013783">
    <property type="entry name" value="Ig-like_fold"/>
</dbReference>
<dbReference type="Gene3D" id="2.60.40.10">
    <property type="entry name" value="Immunoglobulins"/>
    <property type="match status" value="31"/>
</dbReference>
<feature type="domain" description="Fibronectin type-III" evidence="3">
    <location>
        <begin position="3020"/>
        <end position="3115"/>
    </location>
</feature>
<feature type="region of interest" description="Disordered" evidence="2">
    <location>
        <begin position="893"/>
        <end position="922"/>
    </location>
</feature>
<feature type="domain" description="Fibronectin type-III" evidence="3">
    <location>
        <begin position="1810"/>
        <end position="1905"/>
    </location>
</feature>
<evidence type="ECO:0000256" key="2">
    <source>
        <dbReference type="SAM" id="MobiDB-lite"/>
    </source>
</evidence>
<feature type="domain" description="Fibronectin type-III" evidence="3">
    <location>
        <begin position="619"/>
        <end position="712"/>
    </location>
</feature>
<dbReference type="Pfam" id="PF00041">
    <property type="entry name" value="fn3"/>
    <property type="match status" value="31"/>
</dbReference>
<dbReference type="InterPro" id="IPR036116">
    <property type="entry name" value="FN3_sf"/>
</dbReference>
<feature type="domain" description="Fibronectin type-III" evidence="3">
    <location>
        <begin position="518"/>
        <end position="613"/>
    </location>
</feature>
<feature type="domain" description="Fibronectin type-III" evidence="3">
    <location>
        <begin position="718"/>
        <end position="813"/>
    </location>
</feature>
<evidence type="ECO:0000313" key="5">
    <source>
        <dbReference type="RefSeq" id="XP_006823015.1"/>
    </source>
</evidence>
<gene>
    <name evidence="5" type="primary">LOC102801380</name>
</gene>
<feature type="domain" description="Fibronectin type-III" evidence="3">
    <location>
        <begin position="2315"/>
        <end position="2410"/>
    </location>
</feature>
<feature type="compositionally biased region" description="Polar residues" evidence="2">
    <location>
        <begin position="3024"/>
        <end position="3042"/>
    </location>
</feature>
<feature type="domain" description="Fibronectin type-III" evidence="3">
    <location>
        <begin position="2719"/>
        <end position="2814"/>
    </location>
</feature>
<feature type="domain" description="Fibronectin type-III" evidence="3">
    <location>
        <begin position="315"/>
        <end position="410"/>
    </location>
</feature>
<protein>
    <submittedName>
        <fullName evidence="5">Titin-like</fullName>
    </submittedName>
</protein>
<feature type="domain" description="Fibronectin type-III" evidence="3">
    <location>
        <begin position="1116"/>
        <end position="1214"/>
    </location>
</feature>
<feature type="domain" description="Fibronectin type-III" evidence="3">
    <location>
        <begin position="1220"/>
        <end position="1315"/>
    </location>
</feature>
<dbReference type="InterPro" id="IPR003961">
    <property type="entry name" value="FN3_dom"/>
</dbReference>
<feature type="domain" description="Fibronectin type-III" evidence="3">
    <location>
        <begin position="1516"/>
        <end position="1611"/>
    </location>
</feature>
<feature type="domain" description="Fibronectin type-III" evidence="3">
    <location>
        <begin position="1321"/>
        <end position="1416"/>
    </location>
</feature>
<feature type="domain" description="Fibronectin type-III" evidence="3">
    <location>
        <begin position="113"/>
        <end position="208"/>
    </location>
</feature>
<feature type="region of interest" description="Disordered" evidence="2">
    <location>
        <begin position="2191"/>
        <end position="2216"/>
    </location>
</feature>
<feature type="domain" description="Fibronectin type-III" evidence="3">
    <location>
        <begin position="2919"/>
        <end position="3014"/>
    </location>
</feature>
<feature type="region of interest" description="Disordered" evidence="2">
    <location>
        <begin position="1989"/>
        <end position="2020"/>
    </location>
</feature>
<feature type="domain" description="Fibronectin type-III" evidence="3">
    <location>
        <begin position="819"/>
        <end position="914"/>
    </location>
</feature>
<feature type="region of interest" description="Disordered" evidence="2">
    <location>
        <begin position="801"/>
        <end position="823"/>
    </location>
</feature>
<feature type="domain" description="Fibronectin type-III" evidence="3">
    <location>
        <begin position="214"/>
        <end position="309"/>
    </location>
</feature>
<feature type="domain" description="Fibronectin type-III" evidence="3">
    <location>
        <begin position="2820"/>
        <end position="2913"/>
    </location>
</feature>
<feature type="domain" description="Fibronectin type-III" evidence="3">
    <location>
        <begin position="2423"/>
        <end position="2518"/>
    </location>
</feature>
<dbReference type="GeneID" id="102801380"/>
<feature type="region of interest" description="Disordered" evidence="2">
    <location>
        <begin position="1094"/>
        <end position="1116"/>
    </location>
</feature>
<feature type="compositionally biased region" description="Basic and acidic residues" evidence="2">
    <location>
        <begin position="904"/>
        <end position="913"/>
    </location>
</feature>
<evidence type="ECO:0000256" key="1">
    <source>
        <dbReference type="ARBA" id="ARBA00022737"/>
    </source>
</evidence>
<reference evidence="5" key="1">
    <citation type="submission" date="2025-08" db="UniProtKB">
        <authorList>
            <consortium name="RefSeq"/>
        </authorList>
    </citation>
    <scope>IDENTIFICATION</scope>
    <source>
        <tissue evidence="5">Testes</tissue>
    </source>
</reference>
<dbReference type="InterPro" id="IPR050964">
    <property type="entry name" value="Striated_Muscle_Regulatory"/>
</dbReference>
<organism evidence="4 5">
    <name type="scientific">Saccoglossus kowalevskii</name>
    <name type="common">Acorn worm</name>
    <dbReference type="NCBI Taxonomy" id="10224"/>
    <lineage>
        <taxon>Eukaryota</taxon>
        <taxon>Metazoa</taxon>
        <taxon>Hemichordata</taxon>
        <taxon>Enteropneusta</taxon>
        <taxon>Harrimaniidae</taxon>
        <taxon>Saccoglossus</taxon>
    </lineage>
</organism>
<feature type="compositionally biased region" description="Polar residues" evidence="2">
    <location>
        <begin position="2631"/>
        <end position="2643"/>
    </location>
</feature>
<evidence type="ECO:0000313" key="4">
    <source>
        <dbReference type="Proteomes" id="UP000694865"/>
    </source>
</evidence>
<feature type="domain" description="Fibronectin type-III" evidence="3">
    <location>
        <begin position="2524"/>
        <end position="2621"/>
    </location>
</feature>
<dbReference type="RefSeq" id="XP_006823015.1">
    <property type="nucleotide sequence ID" value="XM_006822952.1"/>
</dbReference>
<dbReference type="PANTHER" id="PTHR13817">
    <property type="entry name" value="TITIN"/>
    <property type="match status" value="1"/>
</dbReference>
<proteinExistence type="predicted"/>
<feature type="domain" description="Fibronectin type-III" evidence="3">
    <location>
        <begin position="12"/>
        <end position="107"/>
    </location>
</feature>
<feature type="domain" description="Fibronectin type-III" evidence="3">
    <location>
        <begin position="2113"/>
        <end position="2208"/>
    </location>
</feature>
<sequence length="3117" mass="340595">MHCPIFIDVPDAPGKPVPTQISGTQIKLTWTEPEFDGDSEIFNYVIERKEISSSRWMKATRESVADLTCTVNSLTEGTDYEFRVAAENKAGVGAPSKPSDVVRAKPPYDVPGPPSTPDISKVDSTQMTLTWTAPESDGGSPITAYIIERCDISRKRWMRANKDGVTDTTFTVTDLMEGNEYQFRVYAENAAGAGPPCEPTKPRKAKPPYDEPDAPGKPKVVDSTKSSITITWTEPENDGGSPITGYYIEKCETKHDRWMKVSKLAVSEMTYTVPGLIENSQYIFRVSAENKAGISKPSEPSDPTLAKLPYDVPSAPGKPDITKVDTTEMTLTWAEPDTDGGSPIVGYLIEKKEKFSSRWTRVKESLVTETTYTVADLKTGSEYQFRVAAENRAGAGKPSEPSDPRIAKPPYDVPAPPGKPSATDIQATKMTLTWAPPEDDGGSKIIGYVVEKCDVKHRRWSRAHKEELVTDTSVTVYELNEGSEYIFRVSAENAAGVGKPSQPSDVIKARPPYNVPSAPGKPEVIDTTLTSVTLTWTPPEDDGGAPLEGYVIERCDVGRDRWITANKETCLELEYTVTGLFEGNEYLFRVCAENLAGIGKPSEPTGPTKAKLPYDAPDAPGKPDISEVTASSLTLTWTPPDHDGGSDITKYVVEKKEKFSTRWVAIGKVSETTYNVEDLIESNEYEFRVAAENKAGVGKPSKPAGPVVAKPPYNVPDAPGTPDVTATSPTAISLKWAEPASDGGSPITGYFVERKDAFSTSWVRVNRERMSKLELTVEELVQGQEYEFRVFAENKAGLSKPSSTCGPVKAKHPFDVPDSPGTPKVSDINSTHMTLTWTAPLSDGGSEITGYFIEKREGYMPKWIRVNNITVSELTFQVDNLTEGNEYTFQVTAENKAGPGKPSEPSKPEKARPPYDVAGAPGRPVVSDIKCTSMKLTWEPPTSDGGSKITTYIVEKMEGISSRWIRVNKNETTLENEYVVTGLYENSDYKFRIAAENKAGVSKYSESSDLQMTYDVPTAPGKPSVTDVNATSISLTWTPPSTDGGSRITGYVLELKEKTSSTWTKLDADIKTTSHTVSDLKEHVEYEFRVSAENKAGTSPPSATAGPTETKPKIYPPGCPGIPDVTAFDSTEMTLTWTPPKEDGGSEITSYHVEKCDTKRGRWVKANKNNISNTTFTVPDLLEGTEYQFRVAAENAAGVGEYSEPSKTQIAKPPYDVPGPPVKLEIIAVDSTQMTLTWSPPDSDGGSPVINYVVEKREQFSSRWSKSSRETITELKYTVKELVEGSQYEFRVIAENKAGLGKPSDVAGPRVAKPPYDLPDAPGKPDVTDITEKTMKLTWTPPESDGGSEIFNYVIEKKDKFASRWTKVNDYTVSETTFVVDGLKKGNEYEFRISAENKAGIGKPSPPSDTRIAKPPYDVPGPPGTPTIKDSKPTSLTLTWEPPEDDGGAKVTGYVIEKKEKFSARFTKTGTSTETTFTVTDLTEGDDYEFRACAENKAGVGKPSNVVALKISLPDAPGRPDVSDVTDVEATLTWTPPDSDGGARVTGYIIEKRDTAKDRWIRVTRATIKEETFRVSDLIKDTEYEFRVSAENKVGVGEPSEPSKPVIAKLPYDVPGAPKNPEVSDITSKSAQLTWQPPNSDGGSEITGYIIERKDQYSSRWVAAGKTTELTYQVTDLKEGNQYEFRIAAENKAGIGKPCSPTLPITAKDPYDVPGAPGSPEATSTTETSVTLKWEPPQSDGGSAVLGYFIERKDKNNKWIQINRVSETTYTVTNLYDGAEYQFRVSAENKAGAGPPSQSSNVLLYDLPSAPKTPEITDVQATSMTLNWSPPESNGGSPIINYIIEMKDEHSIKWVKANKYKVLETTFKVDKLKQGNKYQFRIAAENKAGVGPASEPTEPRVAKPPYDVPDAPGKPTVSDVSSTSMVLTWEEPESDGGSKITGYIIEKKEEFSTRWVKVNRDTVLDLTFKITGLTESSDYQFRVAAENKAGAGKYSEPSDSKVAKPPYDVPDAPGKPDISDVTSTTMNLTWTPPDNDGGSAITGYIIEMRVKFSSRWSKANKYAVRETNFKVTDLKEGSDYEFRVAAENKAGIGKYSEPTEPRTAKPPYDVPSAPGQPDVSKVDKTHATLTWTPPESDGGSPITGFVIERCDVSRQRWTKAHKERVTDTTYTVTDLIEGNQYQFRVSAENKAGVGPASEPSKSITAKPPYDVPDAPSKPKISDITETAMTLTWTPPKNDGGSEITNYVLERKDKFSTRWTRATRNNIPEATYRVNDLVQGSEYEFRVAAENKAGVGAFSEPSDSKVAKPPYDVPGPPGKPVISDVTSTTMKLTWSEPEDNGGSPVTGYVIERKDKFSSTWSKVNRYPVKEMSYTVTDLKEGSEYEFRVAAENKAGVGKPSESTGPQVAKPPYVFIATSVDVPDAPSSPDITAVDSTKMTLKWTPPSNDGGSPITGYIIEKKDKFSARWTRVNRESVLDTEYTVTQLTEGSEYQFRVAAENKAGVGKYGEPSASRVAKPPYAVPDAPSKPKVSDVTECSMKITWLSPDNDGGSEIFNYVIEKKDRMATRWVKAMDKTVSETTCVITGLIKGTEYEFKIAAQNKAGVGKFGPPSDPVLAKPPYDVPGPPGTPTISESKPSSLTLTWSPPEDDGGAVVTGYTVERKEKFSSRWSSIGKCMETTFQVKDLIEGNDYEFRTCAENKAGVGKPSNVVALKISPPDAPGRPDVSEVTDVEATLTWTPPDSDGGARVTGYIVEKRDTTKDRWVRATRVTIKETSFRVSDLIRDTEYEFRVSAENKAGVSEPSQPSKPIVAKPPYDVPGPPCTPDVSNVSSRSLTLTWQPPEFDGGSQITGYVVERKDQYSSRWVSAGKTTELIIEITDLREGNKYEFRISAENKAGFGPPCEPTSPVVAKEPYDIPDAPGTPIISDINATSVTLTWSPPHSDGGSPIVGYLVERKEKTSSRWTRATRDRVTDLTLIVTGLTEGSEYEFRVSAENKAGVGPPSLATSPVKCKPPYDVPDAPSRPTVTETNSTSITITWTPPDSNGGSPITGYVIEKKDQYGTRWEKAHRTKVVETLFTVEGLKEKNEYTFRVAAENKAGVGKFSEPSKPAIAKPPYG</sequence>
<feature type="domain" description="Fibronectin type-III" evidence="3">
    <location>
        <begin position="416"/>
        <end position="512"/>
    </location>
</feature>
<feature type="region of interest" description="Disordered" evidence="2">
    <location>
        <begin position="1888"/>
        <end position="1923"/>
    </location>
</feature>
<feature type="region of interest" description="Disordered" evidence="2">
    <location>
        <begin position="2093"/>
        <end position="2121"/>
    </location>
</feature>
<dbReference type="PANTHER" id="PTHR13817:SF151">
    <property type="entry name" value="TITIN"/>
    <property type="match status" value="1"/>
</dbReference>
<feature type="region of interest" description="Disordered" evidence="2">
    <location>
        <begin position="3012"/>
        <end position="3042"/>
    </location>
</feature>
<feature type="region of interest" description="Disordered" evidence="2">
    <location>
        <begin position="2624"/>
        <end position="2647"/>
    </location>
</feature>
<feature type="compositionally biased region" description="Polar residues" evidence="2">
    <location>
        <begin position="1096"/>
        <end position="1107"/>
    </location>
</feature>
<keyword evidence="1" id="KW-0677">Repeat</keyword>
<feature type="domain" description="Fibronectin type-III" evidence="3">
    <location>
        <begin position="1422"/>
        <end position="1515"/>
    </location>
</feature>
<name>A0ABM0MSM4_SACKO</name>
<dbReference type="SUPFAM" id="SSF49265">
    <property type="entry name" value="Fibronectin type III"/>
    <property type="match status" value="16"/>
</dbReference>
<dbReference type="PRINTS" id="PR00014">
    <property type="entry name" value="FNTYPEIII"/>
</dbReference>
<feature type="domain" description="Fibronectin type-III" evidence="3">
    <location>
        <begin position="1911"/>
        <end position="2006"/>
    </location>
</feature>
<feature type="region of interest" description="Disordered" evidence="2">
    <location>
        <begin position="2504"/>
        <end position="2530"/>
    </location>
</feature>
<dbReference type="SMART" id="SM00060">
    <property type="entry name" value="FN3"/>
    <property type="match status" value="31"/>
</dbReference>
<feature type="domain" description="Fibronectin type-III" evidence="3">
    <location>
        <begin position="920"/>
        <end position="1016"/>
    </location>
</feature>
<feature type="domain" description="Fibronectin type-III" evidence="3">
    <location>
        <begin position="2214"/>
        <end position="2309"/>
    </location>
</feature>
<feature type="domain" description="Fibronectin type-III" evidence="3">
    <location>
        <begin position="1716"/>
        <end position="1807"/>
    </location>
</feature>
<feature type="region of interest" description="Disordered" evidence="2">
    <location>
        <begin position="191"/>
        <end position="224"/>
    </location>
</feature>
<dbReference type="PROSITE" id="PS50853">
    <property type="entry name" value="FN3"/>
    <property type="match status" value="31"/>
</dbReference>
<dbReference type="CDD" id="cd00063">
    <property type="entry name" value="FN3"/>
    <property type="match status" value="31"/>
</dbReference>
<feature type="region of interest" description="Disordered" evidence="2">
    <location>
        <begin position="2296"/>
        <end position="2319"/>
    </location>
</feature>
<accession>A0ABM0MSM4</accession>
<feature type="region of interest" description="Disordered" evidence="2">
    <location>
        <begin position="293"/>
        <end position="322"/>
    </location>
</feature>
<feature type="domain" description="Fibronectin type-III" evidence="3">
    <location>
        <begin position="1617"/>
        <end position="1710"/>
    </location>
</feature>
<feature type="region of interest" description="Disordered" evidence="2">
    <location>
        <begin position="1398"/>
        <end position="1444"/>
    </location>
</feature>
<evidence type="ECO:0000259" key="3">
    <source>
        <dbReference type="PROSITE" id="PS50853"/>
    </source>
</evidence>
<feature type="region of interest" description="Disordered" evidence="2">
    <location>
        <begin position="1301"/>
        <end position="1326"/>
    </location>
</feature>
<feature type="region of interest" description="Disordered" evidence="2">
    <location>
        <begin position="391"/>
        <end position="420"/>
    </location>
</feature>
<feature type="domain" description="Fibronectin type-III" evidence="3">
    <location>
        <begin position="2012"/>
        <end position="2107"/>
    </location>
</feature>